<dbReference type="SUPFAM" id="SSF103657">
    <property type="entry name" value="BAR/IMD domain-like"/>
    <property type="match status" value="1"/>
</dbReference>
<comment type="caution">
    <text evidence="3">The sequence shown here is derived from an EMBL/GenBank/DDBJ whole genome shotgun (WGS) entry which is preliminary data.</text>
</comment>
<dbReference type="Proteomes" id="UP000092600">
    <property type="component" value="Unassembled WGS sequence"/>
</dbReference>
<dbReference type="PANTHER" id="PTHR34119:SF1">
    <property type="entry name" value="OS04G0394700 PROTEIN"/>
    <property type="match status" value="1"/>
</dbReference>
<accession>A0A199WA03</accession>
<feature type="compositionally biased region" description="Polar residues" evidence="1">
    <location>
        <begin position="461"/>
        <end position="470"/>
    </location>
</feature>
<dbReference type="InterPro" id="IPR037488">
    <property type="entry name" value="At2g33490-like"/>
</dbReference>
<name>A0A199WA03_ANACO</name>
<evidence type="ECO:0000256" key="1">
    <source>
        <dbReference type="SAM" id="MobiDB-lite"/>
    </source>
</evidence>
<gene>
    <name evidence="3" type="ORF">ACMD2_05477</name>
</gene>
<dbReference type="Gene3D" id="1.20.1270.60">
    <property type="entry name" value="Arfaptin homology (AH) domain/BAR domain"/>
    <property type="match status" value="1"/>
</dbReference>
<feature type="compositionally biased region" description="Low complexity" evidence="1">
    <location>
        <begin position="638"/>
        <end position="653"/>
    </location>
</feature>
<feature type="domain" description="BAR" evidence="2">
    <location>
        <begin position="120"/>
        <end position="281"/>
    </location>
</feature>
<feature type="compositionally biased region" description="Acidic residues" evidence="1">
    <location>
        <begin position="298"/>
        <end position="316"/>
    </location>
</feature>
<feature type="compositionally biased region" description="Low complexity" evidence="1">
    <location>
        <begin position="580"/>
        <end position="600"/>
    </location>
</feature>
<dbReference type="InterPro" id="IPR004148">
    <property type="entry name" value="BAR_dom"/>
</dbReference>
<evidence type="ECO:0000313" key="3">
    <source>
        <dbReference type="EMBL" id="OAY86073.1"/>
    </source>
</evidence>
<dbReference type="CDD" id="cd07307">
    <property type="entry name" value="BAR"/>
    <property type="match status" value="1"/>
</dbReference>
<protein>
    <recommendedName>
        <fullName evidence="2">BAR domain-containing protein</fullName>
    </recommendedName>
</protein>
<dbReference type="PANTHER" id="PTHR34119">
    <property type="entry name" value="HYDROXYPROLINE-RICH GLYCOPROTEIN-LIKE"/>
    <property type="match status" value="1"/>
</dbReference>
<proteinExistence type="predicted"/>
<organism evidence="3 4">
    <name type="scientific">Ananas comosus</name>
    <name type="common">Pineapple</name>
    <name type="synonym">Ananas ananas</name>
    <dbReference type="NCBI Taxonomy" id="4615"/>
    <lineage>
        <taxon>Eukaryota</taxon>
        <taxon>Viridiplantae</taxon>
        <taxon>Streptophyta</taxon>
        <taxon>Embryophyta</taxon>
        <taxon>Tracheophyta</taxon>
        <taxon>Spermatophyta</taxon>
        <taxon>Magnoliopsida</taxon>
        <taxon>Liliopsida</taxon>
        <taxon>Poales</taxon>
        <taxon>Bromeliaceae</taxon>
        <taxon>Bromelioideae</taxon>
        <taxon>Ananas</taxon>
    </lineage>
</organism>
<feature type="compositionally biased region" description="Polar residues" evidence="1">
    <location>
        <begin position="613"/>
        <end position="622"/>
    </location>
</feature>
<dbReference type="Pfam" id="PF03114">
    <property type="entry name" value="BAR"/>
    <property type="match status" value="1"/>
</dbReference>
<dbReference type="STRING" id="4615.A0A199WA03"/>
<sequence>MKSSLRKLRGFALHRYDRHKERREPKNPPGHHDELFQAAQSDLRIRIGLEILTNVVQMINPTLTIDSDYKGYRITFLPSQGKATFAGSSDKPDMVDMKNSYDSLLSAAAATANSAYEFSEALREMGTCLLEKIAINDDEESGRVLLMLGKAQFELQKLVDSYRIHVTQTITTPSESLLKELQNVEDMKRQCDDKRDLYKFMLAANRDKGRSRHSKGENFTTEQLQQAQEDYQEEATLFAFRLKSLKQGQLRSLLTQAVRHHAAQLSFFRKGVKSLEVVEPHVKAVAEQQHIDYHFSGLEDENSGDDEEGSEDDDNDSHDGSHDGELSFDYGRNDQVPDVGSISRNSMDEHHDKSQADFLSFNRGLMAGSQSAPILTEKKLESSERVKELRPSSTKKFHTYVLPTPGDTHSASLSGPINPDRRSQPTQLWHTSPLHPSMFTKDSRENEIPPHTRTPKEQSVLRESNINSWPTRIKPPPLSEGITLPIHKNLQNDPDSTKKMKKEAFSGPLTSQPMSVEHPRTALAPVKPAMLIPPPQPSASPPPISSPRINELHELPRPPVNSFRPYRPSSLIPHSAPLVPMNFSPKPSNNSSVSSQTASPLPTPPGAMARSFSIPSSGQRTPRVSVATLTRVPENRNSSMDVSSSPPLTSSASDFRDTKT</sequence>
<feature type="region of interest" description="Disordered" evidence="1">
    <location>
        <begin position="534"/>
        <end position="556"/>
    </location>
</feature>
<dbReference type="AlphaFoldDB" id="A0A199WA03"/>
<dbReference type="InterPro" id="IPR027267">
    <property type="entry name" value="AH/BAR_dom_sf"/>
</dbReference>
<dbReference type="EMBL" id="LSRQ01000011">
    <property type="protein sequence ID" value="OAY86073.1"/>
    <property type="molecule type" value="Genomic_DNA"/>
</dbReference>
<feature type="region of interest" description="Disordered" evidence="1">
    <location>
        <begin position="297"/>
        <end position="353"/>
    </location>
</feature>
<feature type="region of interest" description="Disordered" evidence="1">
    <location>
        <begin position="398"/>
        <end position="486"/>
    </location>
</feature>
<reference evidence="3 4" key="1">
    <citation type="journal article" date="2016" name="DNA Res.">
        <title>The draft genome of MD-2 pineapple using hybrid error correction of long reads.</title>
        <authorList>
            <person name="Redwan R.M."/>
            <person name="Saidin A."/>
            <person name="Kumar S.V."/>
        </authorList>
    </citation>
    <scope>NUCLEOTIDE SEQUENCE [LARGE SCALE GENOMIC DNA]</scope>
    <source>
        <strain evidence="4">cv. MD2</strain>
        <tissue evidence="3">Leaf</tissue>
    </source>
</reference>
<feature type="region of interest" description="Disordered" evidence="1">
    <location>
        <begin position="577"/>
        <end position="660"/>
    </location>
</feature>
<feature type="compositionally biased region" description="Pro residues" evidence="1">
    <location>
        <begin position="534"/>
        <end position="545"/>
    </location>
</feature>
<dbReference type="GO" id="GO:0005737">
    <property type="term" value="C:cytoplasm"/>
    <property type="evidence" value="ECO:0007669"/>
    <property type="project" value="InterPro"/>
</dbReference>
<evidence type="ECO:0000259" key="2">
    <source>
        <dbReference type="Pfam" id="PF03114"/>
    </source>
</evidence>
<feature type="compositionally biased region" description="Basic and acidic residues" evidence="1">
    <location>
        <begin position="441"/>
        <end position="460"/>
    </location>
</feature>
<evidence type="ECO:0000313" key="4">
    <source>
        <dbReference type="Proteomes" id="UP000092600"/>
    </source>
</evidence>